<dbReference type="SUPFAM" id="SSF53756">
    <property type="entry name" value="UDP-Glycosyltransferase/glycogen phosphorylase"/>
    <property type="match status" value="1"/>
</dbReference>
<comment type="caution">
    <text evidence="1">The sequence shown here is derived from an EMBL/GenBank/DDBJ whole genome shotgun (WGS) entry which is preliminary data.</text>
</comment>
<organism evidence="1 2">
    <name type="scientific">Sulfitobacter sabulilitoris</name>
    <dbReference type="NCBI Taxonomy" id="2562655"/>
    <lineage>
        <taxon>Bacteria</taxon>
        <taxon>Pseudomonadati</taxon>
        <taxon>Pseudomonadota</taxon>
        <taxon>Alphaproteobacteria</taxon>
        <taxon>Rhodobacterales</taxon>
        <taxon>Roseobacteraceae</taxon>
        <taxon>Sulfitobacter</taxon>
    </lineage>
</organism>
<dbReference type="EMBL" id="VANS01000004">
    <property type="protein sequence ID" value="TMM51340.1"/>
    <property type="molecule type" value="Genomic_DNA"/>
</dbReference>
<dbReference type="OrthoDB" id="5443996at2"/>
<gene>
    <name evidence="1" type="ORF">FDT80_15455</name>
</gene>
<evidence type="ECO:0000313" key="1">
    <source>
        <dbReference type="EMBL" id="TMM51340.1"/>
    </source>
</evidence>
<dbReference type="GO" id="GO:0016757">
    <property type="term" value="F:glycosyltransferase activity"/>
    <property type="evidence" value="ECO:0007669"/>
    <property type="project" value="TreeGrafter"/>
</dbReference>
<dbReference type="InterPro" id="IPR050194">
    <property type="entry name" value="Glycosyltransferase_grp1"/>
</dbReference>
<keyword evidence="1" id="KW-0808">Transferase</keyword>
<dbReference type="AlphaFoldDB" id="A0A5S3PCA7"/>
<keyword evidence="2" id="KW-1185">Reference proteome</keyword>
<evidence type="ECO:0000313" key="2">
    <source>
        <dbReference type="Proteomes" id="UP000309550"/>
    </source>
</evidence>
<dbReference type="PANTHER" id="PTHR45947">
    <property type="entry name" value="SULFOQUINOVOSYL TRANSFERASE SQD2"/>
    <property type="match status" value="1"/>
</dbReference>
<sequence>MARALMQALKLGGARVDLASDVRIYDGHGDTAIQDRLAAAARQEVARLSAEGRVAGWQAWISYHNYYKAPDLIGPPVARALNIPYLLVEATRAGKRLSGPWDRFARAAEDACDAARAICYVTQHDAVALRDRAPDGQELVHLRPFLPRADLPAASDGSGPMLSVGMMRSADKLASYRLIADTLALLDNRDWRLDIAGGGQHRAAVEDMMAPFGARVRLLGVLDADALQARYRHARLLLWPGVNEAFGLSYLEAQAHGLPVVAQDRPGVRDVLAPAAHPTPAAGAPALAARIAALLDRPADRAAEADAARDHVAKHHLMPAASWTLHQCLRRVLA</sequence>
<reference evidence="1 2" key="1">
    <citation type="submission" date="2019-05" db="EMBL/GenBank/DDBJ databases">
        <title>Sulfitobacter sabulilitoris sp. nov., isolated from a marine sand.</title>
        <authorList>
            <person name="Yoon J.-H."/>
        </authorList>
    </citation>
    <scope>NUCLEOTIDE SEQUENCE [LARGE SCALE GENOMIC DNA]</scope>
    <source>
        <strain evidence="1 2">HSMS-29</strain>
    </source>
</reference>
<name>A0A5S3PCA7_9RHOB</name>
<dbReference type="Gene3D" id="3.40.50.2000">
    <property type="entry name" value="Glycogen Phosphorylase B"/>
    <property type="match status" value="2"/>
</dbReference>
<dbReference type="PANTHER" id="PTHR45947:SF3">
    <property type="entry name" value="SULFOQUINOVOSYL TRANSFERASE SQD2"/>
    <property type="match status" value="1"/>
</dbReference>
<dbReference type="Pfam" id="PF13692">
    <property type="entry name" value="Glyco_trans_1_4"/>
    <property type="match status" value="1"/>
</dbReference>
<protein>
    <submittedName>
        <fullName evidence="1">Glycosyltransferase family 4 protein</fullName>
    </submittedName>
</protein>
<dbReference type="Proteomes" id="UP000309550">
    <property type="component" value="Unassembled WGS sequence"/>
</dbReference>
<proteinExistence type="predicted"/>
<accession>A0A5S3PCA7</accession>